<dbReference type="Pfam" id="PF01757">
    <property type="entry name" value="Acyl_transf_3"/>
    <property type="match status" value="1"/>
</dbReference>
<protein>
    <submittedName>
        <fullName evidence="3">Acyltransferase family protein</fullName>
    </submittedName>
</protein>
<feature type="transmembrane region" description="Helical" evidence="1">
    <location>
        <begin position="170"/>
        <end position="189"/>
    </location>
</feature>
<feature type="transmembrane region" description="Helical" evidence="1">
    <location>
        <begin position="67"/>
        <end position="88"/>
    </location>
</feature>
<comment type="caution">
    <text evidence="3">The sequence shown here is derived from an EMBL/GenBank/DDBJ whole genome shotgun (WGS) entry which is preliminary data.</text>
</comment>
<dbReference type="InterPro" id="IPR050879">
    <property type="entry name" value="Acyltransferase_3"/>
</dbReference>
<feature type="domain" description="Acyltransferase 3" evidence="2">
    <location>
        <begin position="16"/>
        <end position="366"/>
    </location>
</feature>
<accession>A0ABX0K6R1</accession>
<organism evidence="3 4">
    <name type="scientific">Acetobacter conturbans</name>
    <dbReference type="NCBI Taxonomy" id="1737472"/>
    <lineage>
        <taxon>Bacteria</taxon>
        <taxon>Pseudomonadati</taxon>
        <taxon>Pseudomonadota</taxon>
        <taxon>Alphaproteobacteria</taxon>
        <taxon>Acetobacterales</taxon>
        <taxon>Acetobacteraceae</taxon>
        <taxon>Acetobacter</taxon>
    </lineage>
</organism>
<feature type="transmembrane region" description="Helical" evidence="1">
    <location>
        <begin position="109"/>
        <end position="128"/>
    </location>
</feature>
<keyword evidence="4" id="KW-1185">Reference proteome</keyword>
<name>A0ABX0K6R1_9PROT</name>
<evidence type="ECO:0000259" key="2">
    <source>
        <dbReference type="Pfam" id="PF01757"/>
    </source>
</evidence>
<feature type="transmembrane region" description="Helical" evidence="1">
    <location>
        <begin position="285"/>
        <end position="304"/>
    </location>
</feature>
<evidence type="ECO:0000313" key="4">
    <source>
        <dbReference type="Proteomes" id="UP000631653"/>
    </source>
</evidence>
<feature type="transmembrane region" description="Helical" evidence="1">
    <location>
        <begin position="219"/>
        <end position="240"/>
    </location>
</feature>
<dbReference type="PANTHER" id="PTHR23028">
    <property type="entry name" value="ACETYLTRANSFERASE"/>
    <property type="match status" value="1"/>
</dbReference>
<evidence type="ECO:0000313" key="3">
    <source>
        <dbReference type="EMBL" id="NHN90063.1"/>
    </source>
</evidence>
<evidence type="ECO:0000256" key="1">
    <source>
        <dbReference type="SAM" id="Phobius"/>
    </source>
</evidence>
<feature type="transmembrane region" description="Helical" evidence="1">
    <location>
        <begin position="325"/>
        <end position="343"/>
    </location>
</feature>
<keyword evidence="1" id="KW-0472">Membrane</keyword>
<reference evidence="3 4" key="1">
    <citation type="journal article" date="2020" name="Int. J. Syst. Evol. Microbiol.">
        <title>Novel acetic acid bacteria from cider fermentations: Acetobacter conturbans sp. nov. and Acetobacter fallax sp. nov.</title>
        <authorList>
            <person name="Sombolestani A.S."/>
            <person name="Cleenwerck I."/>
            <person name="Cnockaert M."/>
            <person name="Borremans W."/>
            <person name="Wieme A.D."/>
            <person name="De Vuyst L."/>
            <person name="Vandamme P."/>
        </authorList>
    </citation>
    <scope>NUCLEOTIDE SEQUENCE [LARGE SCALE GENOMIC DNA]</scope>
    <source>
        <strain evidence="3 4">LMG 1627</strain>
    </source>
</reference>
<feature type="transmembrane region" description="Helical" evidence="1">
    <location>
        <begin position="20"/>
        <end position="41"/>
    </location>
</feature>
<dbReference type="GO" id="GO:0016746">
    <property type="term" value="F:acyltransferase activity"/>
    <property type="evidence" value="ECO:0007669"/>
    <property type="project" value="UniProtKB-KW"/>
</dbReference>
<feature type="transmembrane region" description="Helical" evidence="1">
    <location>
        <begin position="349"/>
        <end position="370"/>
    </location>
</feature>
<proteinExistence type="predicted"/>
<dbReference type="EMBL" id="WOSY01000028">
    <property type="protein sequence ID" value="NHN90063.1"/>
    <property type="molecule type" value="Genomic_DNA"/>
</dbReference>
<sequence length="416" mass="45721">MIRRPPLFSEYGMRIRSLDALRGIAALIVVFHHALICIPGLNEQRTTLLSQGFAADGSLVYLTPLRIFVSGPSMVIMFFVLSGVVLGFTFVGRDHQKYLPFIAKRFIRIWLPFAVAILVSFALAHVLGGMSVPTAASWFNDRIWEGQTSAGSLAHHLLMDGTQTYLDNPMWSLIIEMRISFIFPILVLLTLYNWRVAIGAALFVGLGLSILSSKIHNEFVLSALTTLEYILPFIVGIYIAEKSKPVRQWVEARSGFARGILWIVGVTGICFYPERTDVILGGKNFVLMLLCVASSSLLIILALAEGKTSRFLNSRIPQFLGRISYSLYLLHVIVLAVVCRLLSDVLPFPATVAIAVAVSVFIAWGFNLLVEKPSTAISRFVGKRISATGSQIPSGTSDGFEESRFVAGRAGVHGKI</sequence>
<feature type="transmembrane region" description="Helical" evidence="1">
    <location>
        <begin position="252"/>
        <end position="273"/>
    </location>
</feature>
<dbReference type="Proteomes" id="UP000631653">
    <property type="component" value="Unassembled WGS sequence"/>
</dbReference>
<feature type="transmembrane region" description="Helical" evidence="1">
    <location>
        <begin position="196"/>
        <end position="213"/>
    </location>
</feature>
<keyword evidence="1" id="KW-1133">Transmembrane helix</keyword>
<keyword evidence="3" id="KW-0012">Acyltransferase</keyword>
<keyword evidence="3" id="KW-0808">Transferase</keyword>
<gene>
    <name evidence="3" type="ORF">GOB81_15810</name>
</gene>
<keyword evidence="1" id="KW-0812">Transmembrane</keyword>
<dbReference type="InterPro" id="IPR002656">
    <property type="entry name" value="Acyl_transf_3_dom"/>
</dbReference>